<dbReference type="EMBL" id="VCQU01000013">
    <property type="protein sequence ID" value="NMN98998.1"/>
    <property type="molecule type" value="Genomic_DNA"/>
</dbReference>
<sequence>MILLIILVAMLAALFAVSVYRLMVLRGGGTSAIIRTSPGKGSQGWRHGLIRYREDSLVFYKLSSLRIGPDVRLSRQGIVVTDRRAPQDSEFDIMTQEIVVLAVADGDRDLEVALDRGALTAFLSWVESRPSGRSMRGRFG</sequence>
<accession>A0A848KM43</accession>
<comment type="caution">
    <text evidence="1">The sequence shown here is derived from an EMBL/GenBank/DDBJ whole genome shotgun (WGS) entry which is preliminary data.</text>
</comment>
<keyword evidence="2" id="KW-1185">Reference proteome</keyword>
<proteinExistence type="predicted"/>
<dbReference type="RefSeq" id="WP_169593843.1">
    <property type="nucleotide sequence ID" value="NZ_VCQU01000013.1"/>
</dbReference>
<reference evidence="1 2" key="2">
    <citation type="submission" date="2020-06" db="EMBL/GenBank/DDBJ databases">
        <title>Antribacter stalactiti gen. nov., sp. nov., a new member of the family Nacardiaceae isolated from a cave.</title>
        <authorList>
            <person name="Kim I.S."/>
        </authorList>
    </citation>
    <scope>NUCLEOTIDE SEQUENCE [LARGE SCALE GENOMIC DNA]</scope>
    <source>
        <strain evidence="1 2">YC2-7</strain>
    </source>
</reference>
<dbReference type="Pfam" id="PF10739">
    <property type="entry name" value="DUF2550"/>
    <property type="match status" value="1"/>
</dbReference>
<evidence type="ECO:0000313" key="2">
    <source>
        <dbReference type="Proteomes" id="UP000535543"/>
    </source>
</evidence>
<gene>
    <name evidence="1" type="ORF">FGL95_28585</name>
</gene>
<dbReference type="InterPro" id="IPR019675">
    <property type="entry name" value="DUF2550"/>
</dbReference>
<protein>
    <submittedName>
        <fullName evidence="1">DUF2550 family protein</fullName>
    </submittedName>
</protein>
<organism evidence="1 2">
    <name type="scientific">Antrihabitans stalactiti</name>
    <dbReference type="NCBI Taxonomy" id="2584121"/>
    <lineage>
        <taxon>Bacteria</taxon>
        <taxon>Bacillati</taxon>
        <taxon>Actinomycetota</taxon>
        <taxon>Actinomycetes</taxon>
        <taxon>Mycobacteriales</taxon>
        <taxon>Nocardiaceae</taxon>
        <taxon>Antrihabitans</taxon>
    </lineage>
</organism>
<dbReference type="AlphaFoldDB" id="A0A848KM43"/>
<dbReference type="Proteomes" id="UP000535543">
    <property type="component" value="Unassembled WGS sequence"/>
</dbReference>
<name>A0A848KM43_9NOCA</name>
<reference evidence="1 2" key="1">
    <citation type="submission" date="2019-05" db="EMBL/GenBank/DDBJ databases">
        <authorList>
            <person name="Lee S.D."/>
        </authorList>
    </citation>
    <scope>NUCLEOTIDE SEQUENCE [LARGE SCALE GENOMIC DNA]</scope>
    <source>
        <strain evidence="1 2">YC2-7</strain>
    </source>
</reference>
<evidence type="ECO:0000313" key="1">
    <source>
        <dbReference type="EMBL" id="NMN98998.1"/>
    </source>
</evidence>